<comment type="caution">
    <text evidence="4">The sequence shown here is derived from an EMBL/GenBank/DDBJ whole genome shotgun (WGS) entry which is preliminary data.</text>
</comment>
<proteinExistence type="predicted"/>
<protein>
    <submittedName>
        <fullName evidence="4">Putative NAD(P)H-dependent FMN-containing oxidoreductase YwqN</fullName>
        <ecNumber evidence="4">1.-.-.-</ecNumber>
    </submittedName>
</protein>
<evidence type="ECO:0000313" key="5">
    <source>
        <dbReference type="Proteomes" id="UP000037043"/>
    </source>
</evidence>
<dbReference type="Proteomes" id="UP000037043">
    <property type="component" value="Unassembled WGS sequence"/>
</dbReference>
<gene>
    <name evidence="4" type="primary">ywqN</name>
    <name evidence="4" type="ORF">CLHOM_24300</name>
</gene>
<evidence type="ECO:0000313" key="4">
    <source>
        <dbReference type="EMBL" id="KOA19324.1"/>
    </source>
</evidence>
<dbReference type="InterPro" id="IPR051796">
    <property type="entry name" value="ISF_SsuE-like"/>
</dbReference>
<keyword evidence="2" id="KW-0288">FMN</keyword>
<dbReference type="RefSeq" id="WP_052221931.1">
    <property type="nucleotide sequence ID" value="NZ_LHUR01000027.1"/>
</dbReference>
<dbReference type="PATRIC" id="fig|1121318.3.peg.2447"/>
<dbReference type="EMBL" id="LHUR01000027">
    <property type="protein sequence ID" value="KOA19324.1"/>
    <property type="molecule type" value="Genomic_DNA"/>
</dbReference>
<dbReference type="SUPFAM" id="SSF52218">
    <property type="entry name" value="Flavoproteins"/>
    <property type="match status" value="1"/>
</dbReference>
<dbReference type="InterPro" id="IPR005025">
    <property type="entry name" value="FMN_Rdtase-like_dom"/>
</dbReference>
<dbReference type="STRING" id="36844.SAMN04488501_106190"/>
<evidence type="ECO:0000256" key="2">
    <source>
        <dbReference type="ARBA" id="ARBA00022643"/>
    </source>
</evidence>
<organism evidence="4 5">
    <name type="scientific">Clostridium homopropionicum DSM 5847</name>
    <dbReference type="NCBI Taxonomy" id="1121318"/>
    <lineage>
        <taxon>Bacteria</taxon>
        <taxon>Bacillati</taxon>
        <taxon>Bacillota</taxon>
        <taxon>Clostridia</taxon>
        <taxon>Eubacteriales</taxon>
        <taxon>Clostridiaceae</taxon>
        <taxon>Clostridium</taxon>
    </lineage>
</organism>
<keyword evidence="5" id="KW-1185">Reference proteome</keyword>
<dbReference type="InterPro" id="IPR029039">
    <property type="entry name" value="Flavoprotein-like_sf"/>
</dbReference>
<dbReference type="PANTHER" id="PTHR43278:SF4">
    <property type="entry name" value="NAD(P)H-DEPENDENT FMN-CONTAINING OXIDOREDUCTASE YWQN-RELATED"/>
    <property type="match status" value="1"/>
</dbReference>
<reference evidence="5" key="1">
    <citation type="submission" date="2015-08" db="EMBL/GenBank/DDBJ databases">
        <title>Genome sequence of the strict anaerobe Clostridium homopropionicum LuHBu1 (DSM 5847T).</title>
        <authorList>
            <person name="Poehlein A."/>
            <person name="Beck M."/>
            <person name="Schiel-Bengelsdorf B."/>
            <person name="Bengelsdorf F.R."/>
            <person name="Daniel R."/>
            <person name="Duerre P."/>
        </authorList>
    </citation>
    <scope>NUCLEOTIDE SEQUENCE [LARGE SCALE GENOMIC DNA]</scope>
    <source>
        <strain evidence="5">DSM 5847</strain>
    </source>
</reference>
<dbReference type="EC" id="1.-.-.-" evidence="4"/>
<sequence length="178" mass="19699">MKIVVLTGSSHKAGTSSLLAERFIEGAKESGHEVYRFDAAFKNIHPCIACDKCKCGENLCVFQDSMAELSPRLIEADLIAFVTPLYYYGPSAQIKAPIDRFYGIDNMLRGAGKKAVLLVTGTNNREWAMKGIVGNYTEALQYLQWQDCGQVLAKGCCTREDIEKTDYPQQAYLLGKGL</sequence>
<dbReference type="Gene3D" id="3.40.50.360">
    <property type="match status" value="1"/>
</dbReference>
<dbReference type="PANTHER" id="PTHR43278">
    <property type="entry name" value="NAD(P)H-DEPENDENT FMN-CONTAINING OXIDOREDUCTASE YWQN-RELATED"/>
    <property type="match status" value="1"/>
</dbReference>
<dbReference type="AlphaFoldDB" id="A0A0L6Z8N6"/>
<name>A0A0L6Z8N6_9CLOT</name>
<feature type="domain" description="NADPH-dependent FMN reductase-like" evidence="3">
    <location>
        <begin position="1"/>
        <end position="122"/>
    </location>
</feature>
<dbReference type="GO" id="GO:0016491">
    <property type="term" value="F:oxidoreductase activity"/>
    <property type="evidence" value="ECO:0007669"/>
    <property type="project" value="UniProtKB-KW"/>
</dbReference>
<keyword evidence="1" id="KW-0285">Flavoprotein</keyword>
<dbReference type="Pfam" id="PF03358">
    <property type="entry name" value="FMN_red"/>
    <property type="match status" value="1"/>
</dbReference>
<evidence type="ECO:0000256" key="1">
    <source>
        <dbReference type="ARBA" id="ARBA00022630"/>
    </source>
</evidence>
<evidence type="ECO:0000259" key="3">
    <source>
        <dbReference type="Pfam" id="PF03358"/>
    </source>
</evidence>
<accession>A0A0L6Z8N6</accession>
<keyword evidence="4" id="KW-0560">Oxidoreductase</keyword>